<proteinExistence type="predicted"/>
<feature type="transmembrane region" description="Helical" evidence="1">
    <location>
        <begin position="12"/>
        <end position="33"/>
    </location>
</feature>
<evidence type="ECO:0000313" key="3">
    <source>
        <dbReference type="Proteomes" id="UP001500618"/>
    </source>
</evidence>
<keyword evidence="1" id="KW-1133">Transmembrane helix</keyword>
<evidence type="ECO:0000313" key="2">
    <source>
        <dbReference type="EMBL" id="GAA1672863.1"/>
    </source>
</evidence>
<accession>A0ABP4SJK3</accession>
<dbReference type="EMBL" id="BAAANY010000008">
    <property type="protein sequence ID" value="GAA1672863.1"/>
    <property type="molecule type" value="Genomic_DNA"/>
</dbReference>
<keyword evidence="1" id="KW-0472">Membrane</keyword>
<dbReference type="Proteomes" id="UP001500618">
    <property type="component" value="Unassembled WGS sequence"/>
</dbReference>
<evidence type="ECO:0000256" key="1">
    <source>
        <dbReference type="SAM" id="Phobius"/>
    </source>
</evidence>
<dbReference type="RefSeq" id="WP_163568798.1">
    <property type="nucleotide sequence ID" value="NZ_BAAANY010000008.1"/>
</dbReference>
<comment type="caution">
    <text evidence="2">The sequence shown here is derived from an EMBL/GenBank/DDBJ whole genome shotgun (WGS) entry which is preliminary data.</text>
</comment>
<sequence length="145" mass="15855">MTTYLDRLAPSVLLFNLWMTAAVIAAMIIWQVVRWIRVVRASRYEFTVPAYHAAYLRGGPKAAILASVAMLYTAGVVKLGPRPLPPAREWPLKRNGRLLSGLPLPLGRVLPGLVAAAPLPADHHPLDAAVHQELRLAQVLQIDAS</sequence>
<protein>
    <submittedName>
        <fullName evidence="2">Uncharacterized protein</fullName>
    </submittedName>
</protein>
<name>A0ABP4SJK3_9ACTN</name>
<keyword evidence="1" id="KW-0812">Transmembrane</keyword>
<keyword evidence="3" id="KW-1185">Reference proteome</keyword>
<reference evidence="3" key="1">
    <citation type="journal article" date="2019" name="Int. J. Syst. Evol. Microbiol.">
        <title>The Global Catalogue of Microorganisms (GCM) 10K type strain sequencing project: providing services to taxonomists for standard genome sequencing and annotation.</title>
        <authorList>
            <consortium name="The Broad Institute Genomics Platform"/>
            <consortium name="The Broad Institute Genome Sequencing Center for Infectious Disease"/>
            <person name="Wu L."/>
            <person name="Ma J."/>
        </authorList>
    </citation>
    <scope>NUCLEOTIDE SEQUENCE [LARGE SCALE GENOMIC DNA]</scope>
    <source>
        <strain evidence="3">JCM 14718</strain>
    </source>
</reference>
<organism evidence="2 3">
    <name type="scientific">Fodinicola feengrottensis</name>
    <dbReference type="NCBI Taxonomy" id="435914"/>
    <lineage>
        <taxon>Bacteria</taxon>
        <taxon>Bacillati</taxon>
        <taxon>Actinomycetota</taxon>
        <taxon>Actinomycetes</taxon>
        <taxon>Mycobacteriales</taxon>
        <taxon>Fodinicola</taxon>
    </lineage>
</organism>
<gene>
    <name evidence="2" type="ORF">GCM10009765_22730</name>
</gene>